<dbReference type="AlphaFoldDB" id="A0AAN6ZHG8"/>
<keyword evidence="3" id="KW-1185">Reference proteome</keyword>
<dbReference type="Proteomes" id="UP001304895">
    <property type="component" value="Unassembled WGS sequence"/>
</dbReference>
<organism evidence="2 3">
    <name type="scientific">Trichocladium antarcticum</name>
    <dbReference type="NCBI Taxonomy" id="1450529"/>
    <lineage>
        <taxon>Eukaryota</taxon>
        <taxon>Fungi</taxon>
        <taxon>Dikarya</taxon>
        <taxon>Ascomycota</taxon>
        <taxon>Pezizomycotina</taxon>
        <taxon>Sordariomycetes</taxon>
        <taxon>Sordariomycetidae</taxon>
        <taxon>Sordariales</taxon>
        <taxon>Chaetomiaceae</taxon>
        <taxon>Trichocladium</taxon>
    </lineage>
</organism>
<accession>A0AAN6ZHG8</accession>
<feature type="region of interest" description="Disordered" evidence="1">
    <location>
        <begin position="1"/>
        <end position="174"/>
    </location>
</feature>
<sequence>MTSPALSFFPGQDSANHDLRPSTLRIVSRTSQLPQPQASPELARAQSQPNHHANTCFFPVPVPSHSPEKSTKDKTRWAKKRPPTAPRPPSTTPEPSRCRTPTTMRPTKTPPPTVLRPPRTTPAPARCRTLTTMRPTKTSPPTVPRPPRTTPAPARCMTPTTMRTTKTPPPTRAP</sequence>
<name>A0AAN6ZHG8_9PEZI</name>
<proteinExistence type="predicted"/>
<feature type="compositionally biased region" description="Basic and acidic residues" evidence="1">
    <location>
        <begin position="66"/>
        <end position="76"/>
    </location>
</feature>
<protein>
    <submittedName>
        <fullName evidence="2">Uncharacterized protein</fullName>
    </submittedName>
</protein>
<reference evidence="2" key="1">
    <citation type="journal article" date="2023" name="Mol. Phylogenet. Evol.">
        <title>Genome-scale phylogeny and comparative genomics of the fungal order Sordariales.</title>
        <authorList>
            <person name="Hensen N."/>
            <person name="Bonometti L."/>
            <person name="Westerberg I."/>
            <person name="Brannstrom I.O."/>
            <person name="Guillou S."/>
            <person name="Cros-Aarteil S."/>
            <person name="Calhoun S."/>
            <person name="Haridas S."/>
            <person name="Kuo A."/>
            <person name="Mondo S."/>
            <person name="Pangilinan J."/>
            <person name="Riley R."/>
            <person name="LaButti K."/>
            <person name="Andreopoulos B."/>
            <person name="Lipzen A."/>
            <person name="Chen C."/>
            <person name="Yan M."/>
            <person name="Daum C."/>
            <person name="Ng V."/>
            <person name="Clum A."/>
            <person name="Steindorff A."/>
            <person name="Ohm R.A."/>
            <person name="Martin F."/>
            <person name="Silar P."/>
            <person name="Natvig D.O."/>
            <person name="Lalanne C."/>
            <person name="Gautier V."/>
            <person name="Ament-Velasquez S.L."/>
            <person name="Kruys A."/>
            <person name="Hutchinson M.I."/>
            <person name="Powell A.J."/>
            <person name="Barry K."/>
            <person name="Miller A.N."/>
            <person name="Grigoriev I.V."/>
            <person name="Debuchy R."/>
            <person name="Gladieux P."/>
            <person name="Hiltunen Thoren M."/>
            <person name="Johannesson H."/>
        </authorList>
    </citation>
    <scope>NUCLEOTIDE SEQUENCE</scope>
    <source>
        <strain evidence="2">CBS 123565</strain>
    </source>
</reference>
<feature type="compositionally biased region" description="Low complexity" evidence="1">
    <location>
        <begin position="93"/>
        <end position="107"/>
    </location>
</feature>
<dbReference type="PRINTS" id="PR01217">
    <property type="entry name" value="PRICHEXTENSN"/>
</dbReference>
<evidence type="ECO:0000313" key="2">
    <source>
        <dbReference type="EMBL" id="KAK4137724.1"/>
    </source>
</evidence>
<evidence type="ECO:0000256" key="1">
    <source>
        <dbReference type="SAM" id="MobiDB-lite"/>
    </source>
</evidence>
<reference evidence="2" key="2">
    <citation type="submission" date="2023-05" db="EMBL/GenBank/DDBJ databases">
        <authorList>
            <consortium name="Lawrence Berkeley National Laboratory"/>
            <person name="Steindorff A."/>
            <person name="Hensen N."/>
            <person name="Bonometti L."/>
            <person name="Westerberg I."/>
            <person name="Brannstrom I.O."/>
            <person name="Guillou S."/>
            <person name="Cros-Aarteil S."/>
            <person name="Calhoun S."/>
            <person name="Haridas S."/>
            <person name="Kuo A."/>
            <person name="Mondo S."/>
            <person name="Pangilinan J."/>
            <person name="Riley R."/>
            <person name="Labutti K."/>
            <person name="Andreopoulos B."/>
            <person name="Lipzen A."/>
            <person name="Chen C."/>
            <person name="Yanf M."/>
            <person name="Daum C."/>
            <person name="Ng V."/>
            <person name="Clum A."/>
            <person name="Ohm R."/>
            <person name="Martin F."/>
            <person name="Silar P."/>
            <person name="Natvig D."/>
            <person name="Lalanne C."/>
            <person name="Gautier V."/>
            <person name="Ament-Velasquez S.L."/>
            <person name="Kruys A."/>
            <person name="Hutchinson M.I."/>
            <person name="Powell A.J."/>
            <person name="Barry K."/>
            <person name="Miller A.N."/>
            <person name="Grigoriev I.V."/>
            <person name="Debuchy R."/>
            <person name="Gladieux P."/>
            <person name="Thoren M.H."/>
            <person name="Johannesson H."/>
        </authorList>
    </citation>
    <scope>NUCLEOTIDE SEQUENCE</scope>
    <source>
        <strain evidence="2">CBS 123565</strain>
    </source>
</reference>
<feature type="compositionally biased region" description="Pro residues" evidence="1">
    <location>
        <begin position="108"/>
        <end position="121"/>
    </location>
</feature>
<gene>
    <name evidence="2" type="ORF">BT67DRAFT_119358</name>
</gene>
<comment type="caution">
    <text evidence="2">The sequence shown here is derived from an EMBL/GenBank/DDBJ whole genome shotgun (WGS) entry which is preliminary data.</text>
</comment>
<evidence type="ECO:0000313" key="3">
    <source>
        <dbReference type="Proteomes" id="UP001304895"/>
    </source>
</evidence>
<feature type="compositionally biased region" description="Low complexity" evidence="1">
    <location>
        <begin position="151"/>
        <end position="166"/>
    </location>
</feature>
<feature type="compositionally biased region" description="Low complexity" evidence="1">
    <location>
        <begin position="122"/>
        <end position="140"/>
    </location>
</feature>
<dbReference type="EMBL" id="MU853402">
    <property type="protein sequence ID" value="KAK4137724.1"/>
    <property type="molecule type" value="Genomic_DNA"/>
</dbReference>
<feature type="compositionally biased region" description="Polar residues" evidence="1">
    <location>
        <begin position="28"/>
        <end position="38"/>
    </location>
</feature>
<feature type="compositionally biased region" description="Pro residues" evidence="1">
    <location>
        <begin position="141"/>
        <end position="150"/>
    </location>
</feature>
<feature type="compositionally biased region" description="Pro residues" evidence="1">
    <location>
        <begin position="83"/>
        <end position="92"/>
    </location>
</feature>